<evidence type="ECO:0000313" key="3">
    <source>
        <dbReference type="EMBL" id="MDH6180130.1"/>
    </source>
</evidence>
<gene>
    <name evidence="3" type="ORF">M2152_000312</name>
</gene>
<dbReference type="Pfam" id="PF12697">
    <property type="entry name" value="Abhydrolase_6"/>
    <property type="match status" value="1"/>
</dbReference>
<dbReference type="PANTHER" id="PTHR43039">
    <property type="entry name" value="ESTERASE-RELATED"/>
    <property type="match status" value="1"/>
</dbReference>
<comment type="similarity">
    <text evidence="1">Belongs to the AB hydrolase superfamily.</text>
</comment>
<keyword evidence="4" id="KW-1185">Reference proteome</keyword>
<accession>A0ABT6KKB0</accession>
<name>A0ABT6KKB0_9MICO</name>
<evidence type="ECO:0000259" key="2">
    <source>
        <dbReference type="Pfam" id="PF12697"/>
    </source>
</evidence>
<dbReference type="Proteomes" id="UP001160142">
    <property type="component" value="Unassembled WGS sequence"/>
</dbReference>
<evidence type="ECO:0000256" key="1">
    <source>
        <dbReference type="ARBA" id="ARBA00008645"/>
    </source>
</evidence>
<dbReference type="SUPFAM" id="SSF53474">
    <property type="entry name" value="alpha/beta-Hydrolases"/>
    <property type="match status" value="1"/>
</dbReference>
<dbReference type="Gene3D" id="3.40.50.1820">
    <property type="entry name" value="alpha/beta hydrolase"/>
    <property type="match status" value="1"/>
</dbReference>
<dbReference type="PRINTS" id="PR00111">
    <property type="entry name" value="ABHYDROLASE"/>
</dbReference>
<evidence type="ECO:0000313" key="4">
    <source>
        <dbReference type="Proteomes" id="UP001160142"/>
    </source>
</evidence>
<comment type="caution">
    <text evidence="3">The sequence shown here is derived from an EMBL/GenBank/DDBJ whole genome shotgun (WGS) entry which is preliminary data.</text>
</comment>
<sequence length="264" mass="28864">MDPLKRNNVRVTGNTDGTTLVLIHGFGSTRETWRYVAEALEPHFRVVVFDQVGVGGSDKSVYDRSKYDTLHGYADDVIEIVEALALTDVVLVGHSIGAMTAVLAANARPDLVSKLVLIAPSPRYLDDEGYRGGFSRQAIDDLLTSLETNYLSFSQSLAPIIVGMPDRLELSADFAEGIYAIDPEINSQFARVTFRADHRRDLRDVTVPALVLQIAEDAVAGPEVGAYVHRSIPTSTMVTIPSRGHVPLLSDPDLVAQSIKDYLR</sequence>
<protein>
    <submittedName>
        <fullName evidence="3">Sigma-B regulation protein RsbQ</fullName>
    </submittedName>
</protein>
<dbReference type="InterPro" id="IPR029058">
    <property type="entry name" value="AB_hydrolase_fold"/>
</dbReference>
<reference evidence="3 4" key="1">
    <citation type="submission" date="2023-04" db="EMBL/GenBank/DDBJ databases">
        <title>Genome Encyclopedia of Bacteria and Archaea VI: Functional Genomics of Type Strains.</title>
        <authorList>
            <person name="Whitman W."/>
        </authorList>
    </citation>
    <scope>NUCLEOTIDE SEQUENCE [LARGE SCALE GENOMIC DNA]</scope>
    <source>
        <strain evidence="3 4">SG_E_30_P1</strain>
    </source>
</reference>
<dbReference type="RefSeq" id="WP_322132496.1">
    <property type="nucleotide sequence ID" value="NZ_CP085036.1"/>
</dbReference>
<feature type="domain" description="AB hydrolase-1" evidence="2">
    <location>
        <begin position="20"/>
        <end position="257"/>
    </location>
</feature>
<dbReference type="InterPro" id="IPR000073">
    <property type="entry name" value="AB_hydrolase_1"/>
</dbReference>
<proteinExistence type="inferred from homology"/>
<organism evidence="3 4">
    <name type="scientific">Antiquaquibacter oligotrophicus</name>
    <dbReference type="NCBI Taxonomy" id="2880260"/>
    <lineage>
        <taxon>Bacteria</taxon>
        <taxon>Bacillati</taxon>
        <taxon>Actinomycetota</taxon>
        <taxon>Actinomycetes</taxon>
        <taxon>Micrococcales</taxon>
        <taxon>Microbacteriaceae</taxon>
        <taxon>Antiquaquibacter</taxon>
    </lineage>
</organism>
<dbReference type="EMBL" id="JARXVQ010000001">
    <property type="protein sequence ID" value="MDH6180130.1"/>
    <property type="molecule type" value="Genomic_DNA"/>
</dbReference>